<feature type="region of interest" description="Disordered" evidence="8">
    <location>
        <begin position="1"/>
        <end position="39"/>
    </location>
</feature>
<evidence type="ECO:0000256" key="9">
    <source>
        <dbReference type="SAM" id="Phobius"/>
    </source>
</evidence>
<evidence type="ECO:0000256" key="4">
    <source>
        <dbReference type="ARBA" id="ARBA00022679"/>
    </source>
</evidence>
<evidence type="ECO:0000256" key="5">
    <source>
        <dbReference type="ARBA" id="ARBA00022692"/>
    </source>
</evidence>
<dbReference type="Pfam" id="PF13231">
    <property type="entry name" value="PMT_2"/>
    <property type="match status" value="1"/>
</dbReference>
<dbReference type="RefSeq" id="WP_145198694.1">
    <property type="nucleotide sequence ID" value="NZ_CP036434.1"/>
</dbReference>
<comment type="subcellular location">
    <subcellularLocation>
        <location evidence="1">Cell membrane</location>
        <topology evidence="1">Multi-pass membrane protein</topology>
    </subcellularLocation>
</comment>
<gene>
    <name evidence="11" type="ORF">Poly30_30870</name>
</gene>
<feature type="transmembrane region" description="Helical" evidence="9">
    <location>
        <begin position="437"/>
        <end position="459"/>
    </location>
</feature>
<dbReference type="PANTHER" id="PTHR33908">
    <property type="entry name" value="MANNOSYLTRANSFERASE YKCB-RELATED"/>
    <property type="match status" value="1"/>
</dbReference>
<evidence type="ECO:0000256" key="6">
    <source>
        <dbReference type="ARBA" id="ARBA00022989"/>
    </source>
</evidence>
<feature type="transmembrane region" description="Helical" evidence="9">
    <location>
        <begin position="61"/>
        <end position="81"/>
    </location>
</feature>
<feature type="transmembrane region" description="Helical" evidence="9">
    <location>
        <begin position="164"/>
        <end position="184"/>
    </location>
</feature>
<evidence type="ECO:0000256" key="1">
    <source>
        <dbReference type="ARBA" id="ARBA00004651"/>
    </source>
</evidence>
<feature type="transmembrane region" description="Helical" evidence="9">
    <location>
        <begin position="520"/>
        <end position="538"/>
    </location>
</feature>
<feature type="transmembrane region" description="Helical" evidence="9">
    <location>
        <begin position="190"/>
        <end position="209"/>
    </location>
</feature>
<organism evidence="11 12">
    <name type="scientific">Saltatorellus ferox</name>
    <dbReference type="NCBI Taxonomy" id="2528018"/>
    <lineage>
        <taxon>Bacteria</taxon>
        <taxon>Pseudomonadati</taxon>
        <taxon>Planctomycetota</taxon>
        <taxon>Planctomycetia</taxon>
        <taxon>Planctomycetia incertae sedis</taxon>
        <taxon>Saltatorellus</taxon>
    </lineage>
</organism>
<evidence type="ECO:0000313" key="11">
    <source>
        <dbReference type="EMBL" id="QDV07561.1"/>
    </source>
</evidence>
<dbReference type="GO" id="GO:0005886">
    <property type="term" value="C:plasma membrane"/>
    <property type="evidence" value="ECO:0007669"/>
    <property type="project" value="UniProtKB-SubCell"/>
</dbReference>
<sequence>MTDPSDPPLQDHRGPEPSSPIARPGSSPASSPASSSACALPSGSQLGGVGAWESARAPWRWIVALAFAGVLIRALLAWAAIPLDIQSDEANYIYVALGLERFGMYVDQHRYFWPPGYSWLLSLFLDPESGTEGLNRLRAFQVLLSGVIGVTTMLFAWRLFSTRAVILAGALWAIYLPLGAYTHFLWTETVFLSLFLPALWHLLVGMDRASHASSNSATRRLLLSGVLFGLALYVKELPLFFLPLASMLILWRAVHESAGPVEGLRRALLVPLAALVVVLPWTLRNQEVYGRTVVAGATLGENVYVGLNARYFNFDTLPLKKVRAQRGLPPIEAYQREGFTSPPAAWEPTDSNGDGVIDPRDAAWERAEEIPHAIDRHGVQVRRGLDYALEHPVWTLRTRLKKWSDLVAPVSFFTRHHALGNYPADGLLGGPLRKASIVLAAGLSGLMMLLGLAGFFFTLQRGPGRQLLALVFGYVALTSLLVAMSRFRVPVEPFLIVLSAGFLAHGWAGRGGARTSAARIIGFVVCVTLLVGLWWISWPETMMQLQMGMAGSGDNV</sequence>
<keyword evidence="6 9" id="KW-1133">Transmembrane helix</keyword>
<dbReference type="GO" id="GO:0016763">
    <property type="term" value="F:pentosyltransferase activity"/>
    <property type="evidence" value="ECO:0007669"/>
    <property type="project" value="TreeGrafter"/>
</dbReference>
<accession>A0A518EU00</accession>
<keyword evidence="3" id="KW-0328">Glycosyltransferase</keyword>
<dbReference type="EMBL" id="CP036434">
    <property type="protein sequence ID" value="QDV07561.1"/>
    <property type="molecule type" value="Genomic_DNA"/>
</dbReference>
<evidence type="ECO:0000256" key="2">
    <source>
        <dbReference type="ARBA" id="ARBA00022475"/>
    </source>
</evidence>
<evidence type="ECO:0000256" key="3">
    <source>
        <dbReference type="ARBA" id="ARBA00022676"/>
    </source>
</evidence>
<name>A0A518EU00_9BACT</name>
<evidence type="ECO:0000259" key="10">
    <source>
        <dbReference type="Pfam" id="PF13231"/>
    </source>
</evidence>
<feature type="compositionally biased region" description="Low complexity" evidence="8">
    <location>
        <begin position="19"/>
        <end position="39"/>
    </location>
</feature>
<dbReference type="Proteomes" id="UP000320390">
    <property type="component" value="Chromosome"/>
</dbReference>
<feature type="transmembrane region" description="Helical" evidence="9">
    <location>
        <begin position="491"/>
        <end position="508"/>
    </location>
</feature>
<feature type="transmembrane region" description="Helical" evidence="9">
    <location>
        <begin position="465"/>
        <end position="484"/>
    </location>
</feature>
<evidence type="ECO:0000256" key="8">
    <source>
        <dbReference type="SAM" id="MobiDB-lite"/>
    </source>
</evidence>
<dbReference type="InterPro" id="IPR038731">
    <property type="entry name" value="RgtA/B/C-like"/>
</dbReference>
<dbReference type="OrthoDB" id="139538at2"/>
<dbReference type="PANTHER" id="PTHR33908:SF11">
    <property type="entry name" value="MEMBRANE PROTEIN"/>
    <property type="match status" value="1"/>
</dbReference>
<dbReference type="AlphaFoldDB" id="A0A518EU00"/>
<dbReference type="GO" id="GO:0009103">
    <property type="term" value="P:lipopolysaccharide biosynthetic process"/>
    <property type="evidence" value="ECO:0007669"/>
    <property type="project" value="UniProtKB-ARBA"/>
</dbReference>
<reference evidence="11 12" key="1">
    <citation type="submission" date="2019-02" db="EMBL/GenBank/DDBJ databases">
        <title>Deep-cultivation of Planctomycetes and their phenomic and genomic characterization uncovers novel biology.</title>
        <authorList>
            <person name="Wiegand S."/>
            <person name="Jogler M."/>
            <person name="Boedeker C."/>
            <person name="Pinto D."/>
            <person name="Vollmers J."/>
            <person name="Rivas-Marin E."/>
            <person name="Kohn T."/>
            <person name="Peeters S.H."/>
            <person name="Heuer A."/>
            <person name="Rast P."/>
            <person name="Oberbeckmann S."/>
            <person name="Bunk B."/>
            <person name="Jeske O."/>
            <person name="Meyerdierks A."/>
            <person name="Storesund J.E."/>
            <person name="Kallscheuer N."/>
            <person name="Luecker S."/>
            <person name="Lage O.M."/>
            <person name="Pohl T."/>
            <person name="Merkel B.J."/>
            <person name="Hornburger P."/>
            <person name="Mueller R.-W."/>
            <person name="Bruemmer F."/>
            <person name="Labrenz M."/>
            <person name="Spormann A.M."/>
            <person name="Op den Camp H."/>
            <person name="Overmann J."/>
            <person name="Amann R."/>
            <person name="Jetten M.S.M."/>
            <person name="Mascher T."/>
            <person name="Medema M.H."/>
            <person name="Devos D.P."/>
            <person name="Kaster A.-K."/>
            <person name="Ovreas L."/>
            <person name="Rohde M."/>
            <person name="Galperin M.Y."/>
            <person name="Jogler C."/>
        </authorList>
    </citation>
    <scope>NUCLEOTIDE SEQUENCE [LARGE SCALE GENOMIC DNA]</scope>
    <source>
        <strain evidence="11 12">Poly30</strain>
    </source>
</reference>
<keyword evidence="2" id="KW-1003">Cell membrane</keyword>
<keyword evidence="12" id="KW-1185">Reference proteome</keyword>
<keyword evidence="4" id="KW-0808">Transferase</keyword>
<proteinExistence type="predicted"/>
<evidence type="ECO:0000256" key="7">
    <source>
        <dbReference type="ARBA" id="ARBA00023136"/>
    </source>
</evidence>
<keyword evidence="7 9" id="KW-0472">Membrane</keyword>
<protein>
    <recommendedName>
        <fullName evidence="10">Glycosyltransferase RgtA/B/C/D-like domain-containing protein</fullName>
    </recommendedName>
</protein>
<keyword evidence="5 9" id="KW-0812">Transmembrane</keyword>
<dbReference type="InterPro" id="IPR050297">
    <property type="entry name" value="LipidA_mod_glycosyltrf_83"/>
</dbReference>
<feature type="domain" description="Glycosyltransferase RgtA/B/C/D-like" evidence="10">
    <location>
        <begin position="114"/>
        <end position="281"/>
    </location>
</feature>
<feature type="transmembrane region" description="Helical" evidence="9">
    <location>
        <begin position="139"/>
        <end position="157"/>
    </location>
</feature>
<evidence type="ECO:0000313" key="12">
    <source>
        <dbReference type="Proteomes" id="UP000320390"/>
    </source>
</evidence>
<feature type="transmembrane region" description="Helical" evidence="9">
    <location>
        <begin position="221"/>
        <end position="251"/>
    </location>
</feature>